<dbReference type="Pfam" id="PF00482">
    <property type="entry name" value="T2SSF"/>
    <property type="match status" value="1"/>
</dbReference>
<dbReference type="EMBL" id="SMKY01000292">
    <property type="protein sequence ID" value="TDD67231.1"/>
    <property type="molecule type" value="Genomic_DNA"/>
</dbReference>
<feature type="transmembrane region" description="Helical" evidence="6">
    <location>
        <begin position="278"/>
        <end position="298"/>
    </location>
</feature>
<comment type="caution">
    <text evidence="8">The sequence shown here is derived from an EMBL/GenBank/DDBJ whole genome shotgun (WGS) entry which is preliminary data.</text>
</comment>
<dbReference type="PANTHER" id="PTHR35007">
    <property type="entry name" value="INTEGRAL MEMBRANE PROTEIN-RELATED"/>
    <property type="match status" value="1"/>
</dbReference>
<feature type="transmembrane region" description="Helical" evidence="6">
    <location>
        <begin position="160"/>
        <end position="184"/>
    </location>
</feature>
<keyword evidence="5 6" id="KW-0472">Membrane</keyword>
<evidence type="ECO:0000313" key="8">
    <source>
        <dbReference type="EMBL" id="TDD67231.1"/>
    </source>
</evidence>
<accession>A0A4R5A5L0</accession>
<feature type="transmembrane region" description="Helical" evidence="6">
    <location>
        <begin position="126"/>
        <end position="148"/>
    </location>
</feature>
<evidence type="ECO:0000256" key="5">
    <source>
        <dbReference type="ARBA" id="ARBA00023136"/>
    </source>
</evidence>
<name>A0A4R5A5L0_9ACTN</name>
<feature type="domain" description="Type II secretion system protein GspF" evidence="7">
    <location>
        <begin position="164"/>
        <end position="292"/>
    </location>
</feature>
<dbReference type="AlphaFoldDB" id="A0A4R5A5L0"/>
<keyword evidence="9" id="KW-1185">Reference proteome</keyword>
<dbReference type="InterPro" id="IPR018076">
    <property type="entry name" value="T2SS_GspF_dom"/>
</dbReference>
<dbReference type="Proteomes" id="UP000295578">
    <property type="component" value="Unassembled WGS sequence"/>
</dbReference>
<evidence type="ECO:0000313" key="9">
    <source>
        <dbReference type="Proteomes" id="UP000295578"/>
    </source>
</evidence>
<gene>
    <name evidence="8" type="ORF">E1293_38290</name>
</gene>
<organism evidence="8 9">
    <name type="scientific">Actinomadura darangshiensis</name>
    <dbReference type="NCBI Taxonomy" id="705336"/>
    <lineage>
        <taxon>Bacteria</taxon>
        <taxon>Bacillati</taxon>
        <taxon>Actinomycetota</taxon>
        <taxon>Actinomycetes</taxon>
        <taxon>Streptosporangiales</taxon>
        <taxon>Thermomonosporaceae</taxon>
        <taxon>Actinomadura</taxon>
    </lineage>
</organism>
<evidence type="ECO:0000256" key="6">
    <source>
        <dbReference type="SAM" id="Phobius"/>
    </source>
</evidence>
<sequence length="301" mass="31014">MTAALVWGTGVGLGLVAIFRGLFPPKPTLAAFLSGLNRTPAALNPRHSPPVTPCAGWAARAGRPLVPVLAGVGLPGASMRADLEMLGRPAEQLLAEKATAAAAGLLLPPTAAGMVSAAGIPVSWQAPLWASLLLATAGFFVPDAAARFEAARCRAQFRQALSAFLDLVVIALAGGAGIEAALAYSASTGTGWPFDRIRQALETARLTRRPPWYSLGELGNELGISELVELASNVALAGTEGAKVRASLATKAAALRTHQLADAEAKAQAATERLSLPVVLLFAGFLILLGYPAFAHVITDF</sequence>
<dbReference type="GO" id="GO:0005886">
    <property type="term" value="C:plasma membrane"/>
    <property type="evidence" value="ECO:0007669"/>
    <property type="project" value="UniProtKB-SubCell"/>
</dbReference>
<keyword evidence="2" id="KW-1003">Cell membrane</keyword>
<protein>
    <submittedName>
        <fullName evidence="8">Secretion system protein</fullName>
    </submittedName>
</protein>
<comment type="subcellular location">
    <subcellularLocation>
        <location evidence="1">Cell membrane</location>
        <topology evidence="1">Multi-pass membrane protein</topology>
    </subcellularLocation>
</comment>
<evidence type="ECO:0000256" key="2">
    <source>
        <dbReference type="ARBA" id="ARBA00022475"/>
    </source>
</evidence>
<keyword evidence="4 6" id="KW-1133">Transmembrane helix</keyword>
<feature type="transmembrane region" description="Helical" evidence="6">
    <location>
        <begin position="98"/>
        <end position="120"/>
    </location>
</feature>
<dbReference type="RefSeq" id="WP_132203572.1">
    <property type="nucleotide sequence ID" value="NZ_SMKY01000292.1"/>
</dbReference>
<evidence type="ECO:0000256" key="1">
    <source>
        <dbReference type="ARBA" id="ARBA00004651"/>
    </source>
</evidence>
<evidence type="ECO:0000256" key="4">
    <source>
        <dbReference type="ARBA" id="ARBA00022989"/>
    </source>
</evidence>
<dbReference type="PANTHER" id="PTHR35007:SF1">
    <property type="entry name" value="PILUS ASSEMBLY PROTEIN"/>
    <property type="match status" value="1"/>
</dbReference>
<evidence type="ECO:0000256" key="3">
    <source>
        <dbReference type="ARBA" id="ARBA00022692"/>
    </source>
</evidence>
<keyword evidence="3 6" id="KW-0812">Transmembrane</keyword>
<feature type="transmembrane region" description="Helical" evidence="6">
    <location>
        <begin position="6"/>
        <end position="23"/>
    </location>
</feature>
<dbReference type="OrthoDB" id="5243064at2"/>
<proteinExistence type="predicted"/>
<reference evidence="8 9" key="1">
    <citation type="submission" date="2019-03" db="EMBL/GenBank/DDBJ databases">
        <title>Draft genome sequences of novel Actinobacteria.</title>
        <authorList>
            <person name="Sahin N."/>
            <person name="Ay H."/>
            <person name="Saygin H."/>
        </authorList>
    </citation>
    <scope>NUCLEOTIDE SEQUENCE [LARGE SCALE GENOMIC DNA]</scope>
    <source>
        <strain evidence="8 9">DSM 45941</strain>
    </source>
</reference>
<evidence type="ECO:0000259" key="7">
    <source>
        <dbReference type="Pfam" id="PF00482"/>
    </source>
</evidence>